<evidence type="ECO:0000256" key="2">
    <source>
        <dbReference type="ARBA" id="ARBA00023015"/>
    </source>
</evidence>
<dbReference type="InterPro" id="IPR041664">
    <property type="entry name" value="AAA_16"/>
</dbReference>
<dbReference type="GO" id="GO:0006355">
    <property type="term" value="P:regulation of DNA-templated transcription"/>
    <property type="evidence" value="ECO:0007669"/>
    <property type="project" value="InterPro"/>
</dbReference>
<dbReference type="AlphaFoldDB" id="A0A8J3Q2V8"/>
<organism evidence="8 9">
    <name type="scientific">Rhizocola hellebori</name>
    <dbReference type="NCBI Taxonomy" id="1392758"/>
    <lineage>
        <taxon>Bacteria</taxon>
        <taxon>Bacillati</taxon>
        <taxon>Actinomycetota</taxon>
        <taxon>Actinomycetes</taxon>
        <taxon>Micromonosporales</taxon>
        <taxon>Micromonosporaceae</taxon>
        <taxon>Rhizocola</taxon>
    </lineage>
</organism>
<dbReference type="Proteomes" id="UP000612899">
    <property type="component" value="Unassembled WGS sequence"/>
</dbReference>
<accession>A0A8J3Q2V8</accession>
<dbReference type="PANTHER" id="PTHR35807:SF1">
    <property type="entry name" value="TRANSCRIPTIONAL REGULATOR REDD"/>
    <property type="match status" value="1"/>
</dbReference>
<dbReference type="GO" id="GO:0000160">
    <property type="term" value="P:phosphorelay signal transduction system"/>
    <property type="evidence" value="ECO:0007669"/>
    <property type="project" value="InterPro"/>
</dbReference>
<evidence type="ECO:0000313" key="8">
    <source>
        <dbReference type="EMBL" id="GIH02270.1"/>
    </source>
</evidence>
<dbReference type="SMART" id="SM00421">
    <property type="entry name" value="HTH_LUXR"/>
    <property type="match status" value="1"/>
</dbReference>
<dbReference type="Gene3D" id="1.10.10.10">
    <property type="entry name" value="Winged helix-like DNA-binding domain superfamily/Winged helix DNA-binding domain"/>
    <property type="match status" value="2"/>
</dbReference>
<dbReference type="SMART" id="SM01043">
    <property type="entry name" value="BTAD"/>
    <property type="match status" value="1"/>
</dbReference>
<dbReference type="InterPro" id="IPR005158">
    <property type="entry name" value="BTAD"/>
</dbReference>
<gene>
    <name evidence="8" type="ORF">Rhe02_03370</name>
</gene>
<dbReference type="PROSITE" id="PS51755">
    <property type="entry name" value="OMPR_PHOB"/>
    <property type="match status" value="1"/>
</dbReference>
<dbReference type="SUPFAM" id="SSF46894">
    <property type="entry name" value="C-terminal effector domain of the bipartite response regulators"/>
    <property type="match status" value="2"/>
</dbReference>
<dbReference type="InterPro" id="IPR051677">
    <property type="entry name" value="AfsR-DnrI-RedD_regulator"/>
</dbReference>
<evidence type="ECO:0000259" key="7">
    <source>
        <dbReference type="PROSITE" id="PS51755"/>
    </source>
</evidence>
<dbReference type="InterPro" id="IPR001867">
    <property type="entry name" value="OmpR/PhoB-type_DNA-bd"/>
</dbReference>
<proteinExistence type="inferred from homology"/>
<evidence type="ECO:0000256" key="4">
    <source>
        <dbReference type="ARBA" id="ARBA00023163"/>
    </source>
</evidence>
<dbReference type="PROSITE" id="PS50043">
    <property type="entry name" value="HTH_LUXR_2"/>
    <property type="match status" value="1"/>
</dbReference>
<comment type="caution">
    <text evidence="8">The sequence shown here is derived from an EMBL/GenBank/DDBJ whole genome shotgun (WGS) entry which is preliminary data.</text>
</comment>
<dbReference type="InterPro" id="IPR018294">
    <property type="entry name" value="ISPD_synthase_CS"/>
</dbReference>
<dbReference type="GO" id="GO:0003824">
    <property type="term" value="F:catalytic activity"/>
    <property type="evidence" value="ECO:0007669"/>
    <property type="project" value="InterPro"/>
</dbReference>
<keyword evidence="9" id="KW-1185">Reference proteome</keyword>
<dbReference type="InterPro" id="IPR000792">
    <property type="entry name" value="Tscrpt_reg_LuxR_C"/>
</dbReference>
<dbReference type="InterPro" id="IPR016032">
    <property type="entry name" value="Sig_transdc_resp-reg_C-effctor"/>
</dbReference>
<dbReference type="InterPro" id="IPR036388">
    <property type="entry name" value="WH-like_DNA-bd_sf"/>
</dbReference>
<evidence type="ECO:0000259" key="6">
    <source>
        <dbReference type="PROSITE" id="PS50043"/>
    </source>
</evidence>
<dbReference type="Pfam" id="PF00196">
    <property type="entry name" value="GerE"/>
    <property type="match status" value="1"/>
</dbReference>
<dbReference type="CDD" id="cd15831">
    <property type="entry name" value="BTAD"/>
    <property type="match status" value="1"/>
</dbReference>
<dbReference type="Pfam" id="PF13191">
    <property type="entry name" value="AAA_16"/>
    <property type="match status" value="1"/>
</dbReference>
<dbReference type="EMBL" id="BONY01000001">
    <property type="protein sequence ID" value="GIH02270.1"/>
    <property type="molecule type" value="Genomic_DNA"/>
</dbReference>
<dbReference type="SUPFAM" id="SSF52540">
    <property type="entry name" value="P-loop containing nucleoside triphosphate hydrolases"/>
    <property type="match status" value="1"/>
</dbReference>
<feature type="domain" description="OmpR/PhoB-type" evidence="7">
    <location>
        <begin position="1"/>
        <end position="52"/>
    </location>
</feature>
<keyword evidence="4" id="KW-0804">Transcription</keyword>
<keyword evidence="3 5" id="KW-0238">DNA-binding</keyword>
<dbReference type="InterPro" id="IPR011990">
    <property type="entry name" value="TPR-like_helical_dom_sf"/>
</dbReference>
<keyword evidence="2" id="KW-0805">Transcription regulation</keyword>
<sequence length="1169" mass="125152">MISAETLMDVVWGPQRLSTNVNTLQRHVSYLRDNLGDRNAIVARQGGYLLQLDPRSVDVELAEDLIKQGTRPVDPARRVEYLQDALRLWRGQPLADVVGVAWLDDQAVHLDQLWLQASRALIEARLALGEHAALVPQLEQLVKDSPLDEQLNAHLMLALYRSGRQADALEVFRQLRRTLADDLGIDPSPALRELESAMLRQETGLQTALPPAPAGLRVRLGECDLFGRGSELAALRASVAAADMAVFIVGEAGIGKSRLAAEAERFAAARGMTVLRGRATSADIQFRPLNEALMSTLRRSGPVDDPQLRPYLPALARLLPELRIHATAEFDDSLVVLAEAVLRLLIFLGRRGGCLLVLEDLHEADADTLAIVDYLIDNLAGNSLLLIGTTRTTPGAAIDLVRAAHLRRIADVIELAGLDDDAVRQLAGACLGVAAEQVPPPVLERVTEAADGVPLHIEELLVGLVDDGVLVHDGARWTMRGSAMAPMPMSLAATLTSRVERLDPDTVTVLRAAAMFGRRFPVRSAATAAGVDEDTLVRSLRAAVDAQLVEAQDSPLWYGFRHALTAEAIVARLLSIERTMLAARAAQALQAAADDGFPGWERVAGRLWATAGEPRRAAQLLGVAGCQAVAHGALSTGTALLEQALSMASGADADGLATSLAVELVDAYANAGRVADADAISGQPWLSATPESRAAMHIRMARVAEASGHWQRGLGEVACARTLLGSRPDPALDAVEAELAFGNPTADRYAKATVLAERALIGAEAANMPEVMCRALKSLGGVARLRDLAEADALYQRGLAIAEAHGLVNWRIRLLYNLGADDAIRHGDTGRLADALTAAESAGAVATALSIRLETAVAQICRGEFTEAAAAARSVEETAARLRLTSMQRVALGERIMAEAHRGHRAEALRLMAIFQGLGGEDDDFASAVHGFGLAIGHLLHEDRAAAVAELDAAAAREARQPTSYLSFIQGPHLLLSVLNGQSGRAEHAKMAGSVQAQAGWNNLFILLAGAVIDADTAAVERFLHESQAYPTARHLGLRLVAPHALEHHWGEPSAWLRTAEGYFHTTIPPIARACRELLRQAGTPVPQHRRGHGDLPPLALAHGISVREHEVLRCVADRLTNLEIARRLFLSPRTVEKHVASLLAKTGAAERTALITFADRIRSSQKSG</sequence>
<reference evidence="8" key="1">
    <citation type="submission" date="2021-01" db="EMBL/GenBank/DDBJ databases">
        <title>Whole genome shotgun sequence of Rhizocola hellebori NBRC 109834.</title>
        <authorList>
            <person name="Komaki H."/>
            <person name="Tamura T."/>
        </authorList>
    </citation>
    <scope>NUCLEOTIDE SEQUENCE</scope>
    <source>
        <strain evidence="8">NBRC 109834</strain>
    </source>
</reference>
<name>A0A8J3Q2V8_9ACTN</name>
<dbReference type="Pfam" id="PF03704">
    <property type="entry name" value="BTAD"/>
    <property type="match status" value="1"/>
</dbReference>
<feature type="domain" description="HTH luxR-type" evidence="6">
    <location>
        <begin position="1098"/>
        <end position="1163"/>
    </location>
</feature>
<dbReference type="PRINTS" id="PR00038">
    <property type="entry name" value="HTHLUXR"/>
</dbReference>
<dbReference type="InterPro" id="IPR027417">
    <property type="entry name" value="P-loop_NTPase"/>
</dbReference>
<dbReference type="GO" id="GO:0003677">
    <property type="term" value="F:DNA binding"/>
    <property type="evidence" value="ECO:0007669"/>
    <property type="project" value="UniProtKB-UniRule"/>
</dbReference>
<evidence type="ECO:0000256" key="3">
    <source>
        <dbReference type="ARBA" id="ARBA00023125"/>
    </source>
</evidence>
<dbReference type="CDD" id="cd06170">
    <property type="entry name" value="LuxR_C_like"/>
    <property type="match status" value="1"/>
</dbReference>
<dbReference type="PROSITE" id="PS01295">
    <property type="entry name" value="ISPD"/>
    <property type="match status" value="1"/>
</dbReference>
<evidence type="ECO:0000313" key="9">
    <source>
        <dbReference type="Proteomes" id="UP000612899"/>
    </source>
</evidence>
<dbReference type="PANTHER" id="PTHR35807">
    <property type="entry name" value="TRANSCRIPTIONAL REGULATOR REDD-RELATED"/>
    <property type="match status" value="1"/>
</dbReference>
<comment type="similarity">
    <text evidence="1">Belongs to the AfsR/DnrI/RedD regulatory family.</text>
</comment>
<evidence type="ECO:0000256" key="1">
    <source>
        <dbReference type="ARBA" id="ARBA00005820"/>
    </source>
</evidence>
<protein>
    <recommendedName>
        <fullName evidence="10">LuxR family transcriptional regulator</fullName>
    </recommendedName>
</protein>
<feature type="DNA-binding region" description="OmpR/PhoB-type" evidence="5">
    <location>
        <begin position="1"/>
        <end position="52"/>
    </location>
</feature>
<evidence type="ECO:0000256" key="5">
    <source>
        <dbReference type="PROSITE-ProRule" id="PRU01091"/>
    </source>
</evidence>
<dbReference type="Gene3D" id="1.25.40.10">
    <property type="entry name" value="Tetratricopeptide repeat domain"/>
    <property type="match status" value="1"/>
</dbReference>
<dbReference type="GO" id="GO:0008299">
    <property type="term" value="P:isoprenoid biosynthetic process"/>
    <property type="evidence" value="ECO:0007669"/>
    <property type="project" value="InterPro"/>
</dbReference>
<evidence type="ECO:0008006" key="10">
    <source>
        <dbReference type="Google" id="ProtNLM"/>
    </source>
</evidence>
<dbReference type="SUPFAM" id="SSF48452">
    <property type="entry name" value="TPR-like"/>
    <property type="match status" value="1"/>
</dbReference>